<proteinExistence type="predicted"/>
<dbReference type="AlphaFoldDB" id="A0A6P1DVB5"/>
<keyword evidence="2" id="KW-1185">Reference proteome</keyword>
<name>A0A6P1DVB5_9GAMM</name>
<dbReference type="Proteomes" id="UP000471640">
    <property type="component" value="Unassembled WGS sequence"/>
</dbReference>
<gene>
    <name evidence="1" type="ORF">G3480_11450</name>
</gene>
<sequence>MNEAFLKPRLLGRRFAEHTIPLDLLKDFAALEVMLVEVAKHEYRTLNPDRSRVSKGFPKGLEFHLSGIEEGSTIPILTFVFSGLLPPADVLYFERAKDQIIEAIASVEQDCQPSLPPKLLRYFDRFGRGLREGEAIEFTRAQGQTTALTPAIRERLLRASQAEEWTEEVILKGRISEMDQADLSFELELRTGPKLKAPLDEQHRETVLQAFGDYRQGQIVAVQGVIRRDRADRPKSFESIEHISLLDPLDVETRLEELATLPAGWLDGKGEPLAPTTLRALAQDFDTYFDPDLPLPYLYPTAEGAVQAEWTLGDWEVSLEIELTARTAQYQALHIPTDQVDEQVFLSLQGQDAWSRLNALLKGLSEGTA</sequence>
<dbReference type="EMBL" id="JAAIJR010000040">
    <property type="protein sequence ID" value="NEX20921.1"/>
    <property type="molecule type" value="Genomic_DNA"/>
</dbReference>
<organism evidence="1 2">
    <name type="scientific">Thiorhodococcus mannitoliphagus</name>
    <dbReference type="NCBI Taxonomy" id="329406"/>
    <lineage>
        <taxon>Bacteria</taxon>
        <taxon>Pseudomonadati</taxon>
        <taxon>Pseudomonadota</taxon>
        <taxon>Gammaproteobacteria</taxon>
        <taxon>Chromatiales</taxon>
        <taxon>Chromatiaceae</taxon>
        <taxon>Thiorhodococcus</taxon>
    </lineage>
</organism>
<dbReference type="RefSeq" id="WP_164654028.1">
    <property type="nucleotide sequence ID" value="NZ_JAAIJR010000040.1"/>
</dbReference>
<evidence type="ECO:0000313" key="1">
    <source>
        <dbReference type="EMBL" id="NEX20921.1"/>
    </source>
</evidence>
<comment type="caution">
    <text evidence="1">The sequence shown here is derived from an EMBL/GenBank/DDBJ whole genome shotgun (WGS) entry which is preliminary data.</text>
</comment>
<reference evidence="2" key="1">
    <citation type="journal article" date="2020" name="Microbiol. Resour. Announc.">
        <title>Draft Genome Sequences of Thiorhodococcus mannitoliphagus and Thiorhodococcus minor, Purple Sulfur Photosynthetic Bacteria in the Gammaproteobacterial Family Chromatiaceae.</title>
        <authorList>
            <person name="Aviles F.A."/>
            <person name="Meyer T.E."/>
            <person name="Kyndt J.A."/>
        </authorList>
    </citation>
    <scope>NUCLEOTIDE SEQUENCE [LARGE SCALE GENOMIC DNA]</scope>
    <source>
        <strain evidence="2">DSM 18266</strain>
    </source>
</reference>
<reference evidence="1 2" key="2">
    <citation type="submission" date="2020-02" db="EMBL/GenBank/DDBJ databases">
        <title>Genome sequences of Thiorhodococcus mannitoliphagus and Thiorhodococcus minor, purple sulfur photosynthetic bacteria in the gammaproteobacterial family, Chromatiaceae.</title>
        <authorList>
            <person name="Aviles F.A."/>
            <person name="Meyer T.E."/>
            <person name="Kyndt J.A."/>
        </authorList>
    </citation>
    <scope>NUCLEOTIDE SEQUENCE [LARGE SCALE GENOMIC DNA]</scope>
    <source>
        <strain evidence="1 2">DSM 18266</strain>
    </source>
</reference>
<protein>
    <submittedName>
        <fullName evidence="1">Uncharacterized protein</fullName>
    </submittedName>
</protein>
<evidence type="ECO:0000313" key="2">
    <source>
        <dbReference type="Proteomes" id="UP000471640"/>
    </source>
</evidence>
<accession>A0A6P1DVB5</accession>